<protein>
    <submittedName>
        <fullName evidence="2">Uncharacterized protein</fullName>
    </submittedName>
</protein>
<name>A0A517LHY3_9PEZI</name>
<evidence type="ECO:0000313" key="3">
    <source>
        <dbReference type="Proteomes" id="UP000316270"/>
    </source>
</evidence>
<dbReference type="OrthoDB" id="3438340at2759"/>
<feature type="region of interest" description="Disordered" evidence="1">
    <location>
        <begin position="34"/>
        <end position="135"/>
    </location>
</feature>
<dbReference type="AlphaFoldDB" id="A0A517LHY3"/>
<keyword evidence="3" id="KW-1185">Reference proteome</keyword>
<dbReference type="InterPro" id="IPR021641">
    <property type="entry name" value="DUF3245"/>
</dbReference>
<dbReference type="Proteomes" id="UP000316270">
    <property type="component" value="Chromosome 13"/>
</dbReference>
<organism evidence="2 3">
    <name type="scientific">Venturia effusa</name>
    <dbReference type="NCBI Taxonomy" id="50376"/>
    <lineage>
        <taxon>Eukaryota</taxon>
        <taxon>Fungi</taxon>
        <taxon>Dikarya</taxon>
        <taxon>Ascomycota</taxon>
        <taxon>Pezizomycotina</taxon>
        <taxon>Dothideomycetes</taxon>
        <taxon>Pleosporomycetidae</taxon>
        <taxon>Venturiales</taxon>
        <taxon>Venturiaceae</taxon>
        <taxon>Venturia</taxon>
    </lineage>
</organism>
<feature type="compositionally biased region" description="Basic residues" evidence="1">
    <location>
        <begin position="201"/>
        <end position="213"/>
    </location>
</feature>
<sequence length="222" mass="24333">MVPKRKEPSEGDVIANRLMVRKADKLRLVASWLPPPTSEELASAKTQEELEQEEKEMFAPVPETLGVGAAPPKDEGDGVLQRKDTSSLAALEQQLLGRHAKPPPGIGSKQGPQSTLADRSTKAVVNVDSDDEGGRTAAFTLRNQQLKTKVSQAPALEEEARLHMDFEDKDTQVKARSSMSSVPAPSKRKVSSFLDEILDSKKKKKKKKKKRTKKDGNIEAKA</sequence>
<evidence type="ECO:0000313" key="2">
    <source>
        <dbReference type="EMBL" id="QDS75237.1"/>
    </source>
</evidence>
<feature type="compositionally biased region" description="Basic and acidic residues" evidence="1">
    <location>
        <begin position="72"/>
        <end position="85"/>
    </location>
</feature>
<feature type="compositionally biased region" description="Basic and acidic residues" evidence="1">
    <location>
        <begin position="158"/>
        <end position="173"/>
    </location>
</feature>
<feature type="compositionally biased region" description="Polar residues" evidence="1">
    <location>
        <begin position="174"/>
        <end position="183"/>
    </location>
</feature>
<evidence type="ECO:0000256" key="1">
    <source>
        <dbReference type="SAM" id="MobiDB-lite"/>
    </source>
</evidence>
<feature type="region of interest" description="Disordered" evidence="1">
    <location>
        <begin position="150"/>
        <end position="222"/>
    </location>
</feature>
<gene>
    <name evidence="2" type="ORF">FKW77_000440</name>
</gene>
<proteinExistence type="predicted"/>
<reference evidence="2 3" key="1">
    <citation type="submission" date="2019-07" db="EMBL/GenBank/DDBJ databases">
        <title>Finished genome of Venturia effusa.</title>
        <authorList>
            <person name="Young C.A."/>
            <person name="Cox M.P."/>
            <person name="Ganley A.R.D."/>
            <person name="David W.J."/>
        </authorList>
    </citation>
    <scope>NUCLEOTIDE SEQUENCE [LARGE SCALE GENOMIC DNA]</scope>
    <source>
        <strain evidence="3">albino</strain>
    </source>
</reference>
<accession>A0A517LHY3</accession>
<dbReference type="Pfam" id="PF11595">
    <property type="entry name" value="DUF3245"/>
    <property type="match status" value="1"/>
</dbReference>
<dbReference type="EMBL" id="CP042197">
    <property type="protein sequence ID" value="QDS75237.1"/>
    <property type="molecule type" value="Genomic_DNA"/>
</dbReference>